<organism evidence="3 4">
    <name type="scientific">Tetrahymena thermophila (strain SB210)</name>
    <dbReference type="NCBI Taxonomy" id="312017"/>
    <lineage>
        <taxon>Eukaryota</taxon>
        <taxon>Sar</taxon>
        <taxon>Alveolata</taxon>
        <taxon>Ciliophora</taxon>
        <taxon>Intramacronucleata</taxon>
        <taxon>Oligohymenophorea</taxon>
        <taxon>Hymenostomatida</taxon>
        <taxon>Tetrahymenina</taxon>
        <taxon>Tetrahymenidae</taxon>
        <taxon>Tetrahymena</taxon>
    </lineage>
</organism>
<evidence type="ECO:0000256" key="2">
    <source>
        <dbReference type="SAM" id="MobiDB-lite"/>
    </source>
</evidence>
<evidence type="ECO:0000313" key="3">
    <source>
        <dbReference type="EMBL" id="EAR98618.1"/>
    </source>
</evidence>
<proteinExistence type="predicted"/>
<dbReference type="RefSeq" id="XP_001018863.1">
    <property type="nucleotide sequence ID" value="XM_001018863.1"/>
</dbReference>
<dbReference type="AlphaFoldDB" id="Q23PR7"/>
<reference evidence="4" key="1">
    <citation type="journal article" date="2006" name="PLoS Biol.">
        <title>Macronuclear genome sequence of the ciliate Tetrahymena thermophila, a model eukaryote.</title>
        <authorList>
            <person name="Eisen J.A."/>
            <person name="Coyne R.S."/>
            <person name="Wu M."/>
            <person name="Wu D."/>
            <person name="Thiagarajan M."/>
            <person name="Wortman J.R."/>
            <person name="Badger J.H."/>
            <person name="Ren Q."/>
            <person name="Amedeo P."/>
            <person name="Jones K.M."/>
            <person name="Tallon L.J."/>
            <person name="Delcher A.L."/>
            <person name="Salzberg S.L."/>
            <person name="Silva J.C."/>
            <person name="Haas B.J."/>
            <person name="Majoros W.H."/>
            <person name="Farzad M."/>
            <person name="Carlton J.M."/>
            <person name="Smith R.K. Jr."/>
            <person name="Garg J."/>
            <person name="Pearlman R.E."/>
            <person name="Karrer K.M."/>
            <person name="Sun L."/>
            <person name="Manning G."/>
            <person name="Elde N.C."/>
            <person name="Turkewitz A.P."/>
            <person name="Asai D.J."/>
            <person name="Wilkes D.E."/>
            <person name="Wang Y."/>
            <person name="Cai H."/>
            <person name="Collins K."/>
            <person name="Stewart B.A."/>
            <person name="Lee S.R."/>
            <person name="Wilamowska K."/>
            <person name="Weinberg Z."/>
            <person name="Ruzzo W.L."/>
            <person name="Wloga D."/>
            <person name="Gaertig J."/>
            <person name="Frankel J."/>
            <person name="Tsao C.-C."/>
            <person name="Gorovsky M.A."/>
            <person name="Keeling P.J."/>
            <person name="Waller R.F."/>
            <person name="Patron N.J."/>
            <person name="Cherry J.M."/>
            <person name="Stover N.A."/>
            <person name="Krieger C.J."/>
            <person name="del Toro C."/>
            <person name="Ryder H.F."/>
            <person name="Williamson S.C."/>
            <person name="Barbeau R.A."/>
            <person name="Hamilton E.P."/>
            <person name="Orias E."/>
        </authorList>
    </citation>
    <scope>NUCLEOTIDE SEQUENCE [LARGE SCALE GENOMIC DNA]</scope>
    <source>
        <strain evidence="4">SB210</strain>
    </source>
</reference>
<feature type="coiled-coil region" evidence="1">
    <location>
        <begin position="424"/>
        <end position="465"/>
    </location>
</feature>
<gene>
    <name evidence="3" type="ORF">TTHERM_00463660</name>
</gene>
<dbReference type="HOGENOM" id="CLU_371940_0_0_1"/>
<feature type="coiled-coil region" evidence="1">
    <location>
        <begin position="534"/>
        <end position="561"/>
    </location>
</feature>
<dbReference type="InParanoid" id="Q23PR7"/>
<keyword evidence="4" id="KW-1185">Reference proteome</keyword>
<feature type="compositionally biased region" description="Polar residues" evidence="2">
    <location>
        <begin position="354"/>
        <end position="395"/>
    </location>
</feature>
<dbReference type="KEGG" id="tet:TTHERM_00463660"/>
<sequence length="748" mass="87625">MRSLGRHPTLQVPPSNIISSISKKVISSDLDSKLSRMEHEKEVSIRESSEAGQGYQPVITEKMKNMTTDEIFERLVKENIDFRDYRYNELMKEFESEMEDFKRTAPTFEELSDAQSMQINQMNPNQMYAQFQTKFYALRKRDKDDLQERYERVTRIVRSSHVQEVQNLVSKFKGVLRETIEKKLEEQKLKYELEHKEMRDNHFQMKSQIRTLEEKCEFLQEKINEKEKKLQEMYDKIIKMNNENSYRNQDQEKLQKMMKEKEAQIEKLQKSEKALEALQQQKIDYALLIKDKENTINQKDQLIQKLQKQLQQQTSKMQDQDQKIKTLEQQESLKVQSRTTIKSEDEQSDVVNLRRTTPDQNYNACRSALTRNDSRNGAQSSNNKLRNIKQPQQMQAVPIQTFGDVFRKFKQAKREESIQNKQFIDQLQQKIKLKEDQIKLLTNEVMSLREESDTYLQNLQSMQQQNSQMNSKTQGYLTQNPNINDLILDPYKRGDSSMNKSRLSMTEENRYLQSALSKTSNQFNSAVSPKLVQLQQASSRNRNLSNNLEQNKENIQKLSLMNTTDLSIYKAKTPQSVNNTKQSLINITNKATTPDPSKKFQEIQVNRISSNNNNDMQTPYNQNKNKITQVSTIFQNTNLQTNNSTQYFSQTNNNNITNSSQQLLKQDINPQIGNKSIHISNFNNNSVNYINSINNQIQSPQLLNQNVQVQKQKKILGSYRIQPTFNQKSNLTNNYISSASDSFIPLNI</sequence>
<dbReference type="STRING" id="312017.Q23PR7"/>
<dbReference type="Proteomes" id="UP000009168">
    <property type="component" value="Unassembled WGS sequence"/>
</dbReference>
<keyword evidence="1" id="KW-0175">Coiled coil</keyword>
<accession>Q23PR7</accession>
<evidence type="ECO:0000313" key="4">
    <source>
        <dbReference type="Proteomes" id="UP000009168"/>
    </source>
</evidence>
<dbReference type="GeneID" id="7843646"/>
<evidence type="ECO:0000256" key="1">
    <source>
        <dbReference type="SAM" id="Coils"/>
    </source>
</evidence>
<dbReference type="eggNOG" id="ENOG502R2WW">
    <property type="taxonomic scope" value="Eukaryota"/>
</dbReference>
<feature type="region of interest" description="Disordered" evidence="2">
    <location>
        <begin position="335"/>
        <end position="396"/>
    </location>
</feature>
<name>Q23PR7_TETTS</name>
<protein>
    <submittedName>
        <fullName evidence="3">Uncharacterized protein</fullName>
    </submittedName>
</protein>
<dbReference type="EMBL" id="GG662650">
    <property type="protein sequence ID" value="EAR98618.1"/>
    <property type="molecule type" value="Genomic_DNA"/>
</dbReference>
<feature type="coiled-coil region" evidence="1">
    <location>
        <begin position="177"/>
        <end position="330"/>
    </location>
</feature>